<organism evidence="2 3">
    <name type="scientific">Eumeta variegata</name>
    <name type="common">Bagworm moth</name>
    <name type="synonym">Eumeta japonica</name>
    <dbReference type="NCBI Taxonomy" id="151549"/>
    <lineage>
        <taxon>Eukaryota</taxon>
        <taxon>Metazoa</taxon>
        <taxon>Ecdysozoa</taxon>
        <taxon>Arthropoda</taxon>
        <taxon>Hexapoda</taxon>
        <taxon>Insecta</taxon>
        <taxon>Pterygota</taxon>
        <taxon>Neoptera</taxon>
        <taxon>Endopterygota</taxon>
        <taxon>Lepidoptera</taxon>
        <taxon>Glossata</taxon>
        <taxon>Ditrysia</taxon>
        <taxon>Tineoidea</taxon>
        <taxon>Psychidae</taxon>
        <taxon>Oiketicinae</taxon>
        <taxon>Eumeta</taxon>
    </lineage>
</organism>
<feature type="compositionally biased region" description="Polar residues" evidence="1">
    <location>
        <begin position="216"/>
        <end position="226"/>
    </location>
</feature>
<sequence length="258" mass="29160">MPEYRKAALCQLPYGIYGKYGIYADDIPTLAVQLQDWEEDVVLALYADDSAYLSSSRRADLAVAKLQRVLDLLPHWLDQWCVAVNITKTAALFIGQQRIMAPKLRLRKQDVEWQIRILYLGVQINRSMHMAAQVEHVIRQSIAGRSILRSVLRSHLPLRAKVALYKGYICSRLMYAAPACASLAKCKISQTRTPMNSSGTSHRCTKGRRGADPSQRIHQNASSQKCRISDEKKPGHEATISPPSRTCDQERRSQTTHE</sequence>
<accession>A0A4C1WPD5</accession>
<feature type="compositionally biased region" description="Basic and acidic residues" evidence="1">
    <location>
        <begin position="247"/>
        <end position="258"/>
    </location>
</feature>
<reference evidence="2 3" key="1">
    <citation type="journal article" date="2019" name="Commun. Biol.">
        <title>The bagworm genome reveals a unique fibroin gene that provides high tensile strength.</title>
        <authorList>
            <person name="Kono N."/>
            <person name="Nakamura H."/>
            <person name="Ohtoshi R."/>
            <person name="Tomita M."/>
            <person name="Numata K."/>
            <person name="Arakawa K."/>
        </authorList>
    </citation>
    <scope>NUCLEOTIDE SEQUENCE [LARGE SCALE GENOMIC DNA]</scope>
</reference>
<name>A0A4C1WPD5_EUMVA</name>
<feature type="region of interest" description="Disordered" evidence="1">
    <location>
        <begin position="191"/>
        <end position="258"/>
    </location>
</feature>
<evidence type="ECO:0000256" key="1">
    <source>
        <dbReference type="SAM" id="MobiDB-lite"/>
    </source>
</evidence>
<feature type="compositionally biased region" description="Polar residues" evidence="1">
    <location>
        <begin position="191"/>
        <end position="202"/>
    </location>
</feature>
<feature type="compositionally biased region" description="Basic and acidic residues" evidence="1">
    <location>
        <begin position="227"/>
        <end position="236"/>
    </location>
</feature>
<comment type="caution">
    <text evidence="2">The sequence shown here is derived from an EMBL/GenBank/DDBJ whole genome shotgun (WGS) entry which is preliminary data.</text>
</comment>
<dbReference type="GO" id="GO:0003964">
    <property type="term" value="F:RNA-directed DNA polymerase activity"/>
    <property type="evidence" value="ECO:0007669"/>
    <property type="project" value="UniProtKB-KW"/>
</dbReference>
<keyword evidence="3" id="KW-1185">Reference proteome</keyword>
<keyword evidence="2" id="KW-0808">Transferase</keyword>
<proteinExistence type="predicted"/>
<dbReference type="EMBL" id="BGZK01000619">
    <property type="protein sequence ID" value="GBP53248.1"/>
    <property type="molecule type" value="Genomic_DNA"/>
</dbReference>
<dbReference type="OrthoDB" id="10065625at2759"/>
<evidence type="ECO:0000313" key="3">
    <source>
        <dbReference type="Proteomes" id="UP000299102"/>
    </source>
</evidence>
<protein>
    <submittedName>
        <fullName evidence="2">RNA-directed DNA polymerase from mobile element jockey</fullName>
    </submittedName>
</protein>
<evidence type="ECO:0000313" key="2">
    <source>
        <dbReference type="EMBL" id="GBP53248.1"/>
    </source>
</evidence>
<keyword evidence="2" id="KW-0548">Nucleotidyltransferase</keyword>
<dbReference type="Proteomes" id="UP000299102">
    <property type="component" value="Unassembled WGS sequence"/>
</dbReference>
<dbReference type="AlphaFoldDB" id="A0A4C1WPD5"/>
<gene>
    <name evidence="2" type="primary">pol</name>
    <name evidence="2" type="ORF">EVAR_88132_1</name>
</gene>
<dbReference type="STRING" id="151549.A0A4C1WPD5"/>
<keyword evidence="2" id="KW-0695">RNA-directed DNA polymerase</keyword>